<dbReference type="InterPro" id="IPR035897">
    <property type="entry name" value="Toll_tir_struct_dom_sf"/>
</dbReference>
<feature type="repeat" description="WD" evidence="3">
    <location>
        <begin position="902"/>
        <end position="935"/>
    </location>
</feature>
<keyword evidence="4" id="KW-0472">Membrane</keyword>
<dbReference type="Proteomes" id="UP000316628">
    <property type="component" value="Unassembled WGS sequence"/>
</dbReference>
<evidence type="ECO:0000313" key="7">
    <source>
        <dbReference type="Proteomes" id="UP000316628"/>
    </source>
</evidence>
<dbReference type="InterPro" id="IPR050349">
    <property type="entry name" value="WD_LIS1/nudF_dynein_reg"/>
</dbReference>
<dbReference type="GO" id="GO:0007165">
    <property type="term" value="P:signal transduction"/>
    <property type="evidence" value="ECO:0007669"/>
    <property type="project" value="InterPro"/>
</dbReference>
<dbReference type="Pfam" id="PF20703">
    <property type="entry name" value="nSTAND1"/>
    <property type="match status" value="1"/>
</dbReference>
<feature type="repeat" description="WD" evidence="3">
    <location>
        <begin position="1215"/>
        <end position="1256"/>
    </location>
</feature>
<evidence type="ECO:0000256" key="1">
    <source>
        <dbReference type="ARBA" id="ARBA00022574"/>
    </source>
</evidence>
<evidence type="ECO:0000256" key="3">
    <source>
        <dbReference type="PROSITE-ProRule" id="PRU00221"/>
    </source>
</evidence>
<dbReference type="OrthoDB" id="192618at2"/>
<feature type="domain" description="TIR" evidence="5">
    <location>
        <begin position="1"/>
        <end position="151"/>
    </location>
</feature>
<dbReference type="InterPro" id="IPR049052">
    <property type="entry name" value="nSTAND1"/>
</dbReference>
<organism evidence="6 7">
    <name type="scientific">Saccharothrix saharensis</name>
    <dbReference type="NCBI Taxonomy" id="571190"/>
    <lineage>
        <taxon>Bacteria</taxon>
        <taxon>Bacillati</taxon>
        <taxon>Actinomycetota</taxon>
        <taxon>Actinomycetes</taxon>
        <taxon>Pseudonocardiales</taxon>
        <taxon>Pseudonocardiaceae</taxon>
        <taxon>Saccharothrix</taxon>
    </lineage>
</organism>
<evidence type="ECO:0000256" key="4">
    <source>
        <dbReference type="SAM" id="Phobius"/>
    </source>
</evidence>
<proteinExistence type="predicted"/>
<dbReference type="PROSITE" id="PS50082">
    <property type="entry name" value="WD_REPEATS_2"/>
    <property type="match status" value="12"/>
</dbReference>
<dbReference type="Pfam" id="PF00400">
    <property type="entry name" value="WD40"/>
    <property type="match status" value="11"/>
</dbReference>
<feature type="repeat" description="WD" evidence="3">
    <location>
        <begin position="682"/>
        <end position="723"/>
    </location>
</feature>
<protein>
    <submittedName>
        <fullName evidence="6">WD40 repeat protein</fullName>
    </submittedName>
</protein>
<sequence>MSAIFVSFRNGDEGWAAKRIVERLVNHFGERDVFYSHDSIRVGDYWQQRLCDALARSHVLIAVIGPNWTAKSDGGRRGIDNPDDWVRREIRFMLTAERPVLPVLVDGADPLETKDLPPDLTALAGIQFIRLEKNTIDGTIDKLVVRLLAVLQPPPCPYRGLDAFTEDDHEYFFGRSREVVRLVDRLARRAVLAVEGDSGSGKSSLVRAGLVPALRAAGRTVVVFDAHDSQLRSWLSGVRDNAVVCVDQFEQLVASDAAAARDLFELLLGLVREDPAARVVVTVRSSADLHDLPGAADVVEGGGFLVRRMADGELAEAIREPAVKVGRDFEPGLVERIVRHADGQPSQLPLVEFMLTELWAAEPASLLTVKKYDRLGGVKGALRQRAQEIYEQMPTPADAARFRNLLVRLARPRDDDGRGYILSPVRLDRLDQGLGALAAELSAARLLVIRRGVDGAEYVSIAHEALVRHWDQLAEWLAEHREFLSWKARLNGNIDQWVEGGRDAGALLRGTPLADARERLRAGADLLDDVEREYIEASAREARRITRRARRLVATAGLSLIAVLGIGIGGYFAAKTAYALRDMADSRKASGAANPLRDVDPVIAAQLELAAYRMHPTPDALGGLLSAVGSPSPIWTRLRHSDDIEAVAFGRDGTRLAIAGNDGAVTLWDVTNFRAPRDPLTLSRHEGAVRSVAFDGTGRLMATGGADRKVVLWDTTTDDVKVIDTIEVTGEVRSVALSANGRFLLVGGSDHTATLWDLLLPHDARQLRLIDRHTDEVRVAFHPDGRTFATASVDRTVTVWRVDHTLNVHEVDATTLQAEGVRSVGFSPDGRYLGTGTSEGKVALWRLDPLTKVSEVADGAPSWVSAVVFSPDRKHLATTNHDGATRWWDISDPTAPILLTEQSSLGSPVTSAAIDPRAKVLVSAGGEATARMWDVMTIAPAHAGPVLSTKFNHRGDVLASSGMDRKFQLWDARDRRHLRLLSTLEAHGDNVDVTLWSPDDSTLTTASLDGSIRLWDVTDRARPRLLDAVPDAHGARGPHTGVVTAVLTADGDALFTGGFDGALKLWSVKDGRITGGRQLEQRVGRITRVAIGRAADRDLLAVGSEDDVITMWDVTDRDTPREVGRTSRLSEVIWAAAFTPDGTTLAVGGTSGKVRLWDVRDPANPGLLAVSTHGDDHVGSIMINQDSLMALATESGRIELVDVRNPGAPAAVATLSGHDGYVRTVDLAPDGTTLASGGHDRSVHTWELDPERAAARLCDEFPRLVDESNWNTYLGEMSYQEYC</sequence>
<dbReference type="PROSITE" id="PS50104">
    <property type="entry name" value="TIR"/>
    <property type="match status" value="1"/>
</dbReference>
<reference evidence="6 7" key="1">
    <citation type="submission" date="2019-06" db="EMBL/GenBank/DDBJ databases">
        <title>Sequencing the genomes of 1000 actinobacteria strains.</title>
        <authorList>
            <person name="Klenk H.-P."/>
        </authorList>
    </citation>
    <scope>NUCLEOTIDE SEQUENCE [LARGE SCALE GENOMIC DNA]</scope>
    <source>
        <strain evidence="6 7">DSM 45456</strain>
    </source>
</reference>
<dbReference type="SUPFAM" id="SSF50978">
    <property type="entry name" value="WD40 repeat-like"/>
    <property type="match status" value="2"/>
</dbReference>
<dbReference type="InterPro" id="IPR000157">
    <property type="entry name" value="TIR_dom"/>
</dbReference>
<dbReference type="InterPro" id="IPR036322">
    <property type="entry name" value="WD40_repeat_dom_sf"/>
</dbReference>
<dbReference type="InterPro" id="IPR019775">
    <property type="entry name" value="WD40_repeat_CS"/>
</dbReference>
<feature type="repeat" description="WD" evidence="3">
    <location>
        <begin position="779"/>
        <end position="810"/>
    </location>
</feature>
<dbReference type="EMBL" id="VFPP01000001">
    <property type="protein sequence ID" value="TQM79427.1"/>
    <property type="molecule type" value="Genomic_DNA"/>
</dbReference>
<evidence type="ECO:0000259" key="5">
    <source>
        <dbReference type="PROSITE" id="PS50104"/>
    </source>
</evidence>
<dbReference type="SUPFAM" id="SSF52200">
    <property type="entry name" value="Toll/Interleukin receptor TIR domain"/>
    <property type="match status" value="1"/>
</dbReference>
<dbReference type="Pfam" id="PF13676">
    <property type="entry name" value="TIR_2"/>
    <property type="match status" value="1"/>
</dbReference>
<keyword evidence="4" id="KW-0812">Transmembrane</keyword>
<feature type="repeat" description="WD" evidence="3">
    <location>
        <begin position="984"/>
        <end position="1025"/>
    </location>
</feature>
<evidence type="ECO:0000256" key="2">
    <source>
        <dbReference type="ARBA" id="ARBA00022737"/>
    </source>
</evidence>
<dbReference type="PANTHER" id="PTHR44129">
    <property type="entry name" value="WD REPEAT-CONTAINING PROTEIN POP1"/>
    <property type="match status" value="1"/>
</dbReference>
<evidence type="ECO:0000313" key="6">
    <source>
        <dbReference type="EMBL" id="TQM79427.1"/>
    </source>
</evidence>
<dbReference type="PRINTS" id="PR00320">
    <property type="entry name" value="GPROTEINBRPT"/>
</dbReference>
<keyword evidence="1 3" id="KW-0853">WD repeat</keyword>
<accession>A0A543J9C7</accession>
<feature type="repeat" description="WD" evidence="3">
    <location>
        <begin position="637"/>
        <end position="678"/>
    </location>
</feature>
<comment type="caution">
    <text evidence="6">The sequence shown here is derived from an EMBL/GenBank/DDBJ whole genome shotgun (WGS) entry which is preliminary data.</text>
</comment>
<feature type="repeat" description="WD" evidence="3">
    <location>
        <begin position="857"/>
        <end position="891"/>
    </location>
</feature>
<keyword evidence="4" id="KW-1133">Transmembrane helix</keyword>
<gene>
    <name evidence="6" type="ORF">FHX81_1734</name>
</gene>
<feature type="transmembrane region" description="Helical" evidence="4">
    <location>
        <begin position="552"/>
        <end position="574"/>
    </location>
</feature>
<dbReference type="Gene3D" id="2.130.10.10">
    <property type="entry name" value="YVTN repeat-like/Quinoprotein amine dehydrogenase"/>
    <property type="match status" value="4"/>
</dbReference>
<dbReference type="InterPro" id="IPR020472">
    <property type="entry name" value="WD40_PAC1"/>
</dbReference>
<feature type="repeat" description="WD" evidence="3">
    <location>
        <begin position="1035"/>
        <end position="1076"/>
    </location>
</feature>
<dbReference type="PROSITE" id="PS00678">
    <property type="entry name" value="WD_REPEATS_1"/>
    <property type="match status" value="4"/>
</dbReference>
<feature type="repeat" description="WD" evidence="3">
    <location>
        <begin position="732"/>
        <end position="758"/>
    </location>
</feature>
<dbReference type="CDD" id="cd00200">
    <property type="entry name" value="WD40"/>
    <property type="match status" value="2"/>
</dbReference>
<dbReference type="PROSITE" id="PS50294">
    <property type="entry name" value="WD_REPEATS_REGION"/>
    <property type="match status" value="7"/>
</dbReference>
<dbReference type="RefSeq" id="WP_141976722.1">
    <property type="nucleotide sequence ID" value="NZ_VFPP01000001.1"/>
</dbReference>
<dbReference type="Gene3D" id="3.40.50.300">
    <property type="entry name" value="P-loop containing nucleotide triphosphate hydrolases"/>
    <property type="match status" value="1"/>
</dbReference>
<keyword evidence="2" id="KW-0677">Repeat</keyword>
<keyword evidence="7" id="KW-1185">Reference proteome</keyword>
<feature type="repeat" description="WD" evidence="3">
    <location>
        <begin position="814"/>
        <end position="855"/>
    </location>
</feature>
<dbReference type="Gene3D" id="3.40.50.10140">
    <property type="entry name" value="Toll/interleukin-1 receptor homology (TIR) domain"/>
    <property type="match status" value="1"/>
</dbReference>
<dbReference type="InterPro" id="IPR001680">
    <property type="entry name" value="WD40_rpt"/>
</dbReference>
<dbReference type="SMART" id="SM00320">
    <property type="entry name" value="WD40"/>
    <property type="match status" value="14"/>
</dbReference>
<name>A0A543J9C7_9PSEU</name>
<dbReference type="SUPFAM" id="SSF52540">
    <property type="entry name" value="P-loop containing nucleoside triphosphate hydrolases"/>
    <property type="match status" value="1"/>
</dbReference>
<dbReference type="InterPro" id="IPR015943">
    <property type="entry name" value="WD40/YVTN_repeat-like_dom_sf"/>
</dbReference>
<feature type="repeat" description="WD" evidence="3">
    <location>
        <begin position="1126"/>
        <end position="1160"/>
    </location>
</feature>
<dbReference type="InterPro" id="IPR027417">
    <property type="entry name" value="P-loop_NTPase"/>
</dbReference>
<feature type="repeat" description="WD" evidence="3">
    <location>
        <begin position="939"/>
        <end position="980"/>
    </location>
</feature>